<feature type="transmembrane region" description="Helical" evidence="1">
    <location>
        <begin position="12"/>
        <end position="41"/>
    </location>
</feature>
<evidence type="ECO:0000256" key="1">
    <source>
        <dbReference type="SAM" id="Phobius"/>
    </source>
</evidence>
<sequence length="152" mass="16113">MFMLVPNVEFISVTVFLSGLTLGVLFGAMVGGTAMMIYSILNPLGSGLIYIPLLVGQIIAMAGIGTAGAVTGRLFKSMPLRISIPVAGISGFICALWYDGITTMAYPVSAGYNWDETLAYAVSGLIFTFMHAVSNTMIFSIVVPGYLKRLSP</sequence>
<reference evidence="2" key="1">
    <citation type="submission" date="2018-05" db="EMBL/GenBank/DDBJ databases">
        <authorList>
            <person name="Lanie J.A."/>
            <person name="Ng W.-L."/>
            <person name="Kazmierczak K.M."/>
            <person name="Andrzejewski T.M."/>
            <person name="Davidsen T.M."/>
            <person name="Wayne K.J."/>
            <person name="Tettelin H."/>
            <person name="Glass J.I."/>
            <person name="Rusch D."/>
            <person name="Podicherti R."/>
            <person name="Tsui H.-C.T."/>
            <person name="Winkler M.E."/>
        </authorList>
    </citation>
    <scope>NUCLEOTIDE SEQUENCE</scope>
</reference>
<proteinExistence type="predicted"/>
<name>A0A381ZFZ6_9ZZZZ</name>
<keyword evidence="1" id="KW-0472">Membrane</keyword>
<gene>
    <name evidence="2" type="ORF">METZ01_LOCUS141004</name>
</gene>
<dbReference type="EMBL" id="UINC01021167">
    <property type="protein sequence ID" value="SVA88150.1"/>
    <property type="molecule type" value="Genomic_DNA"/>
</dbReference>
<protein>
    <recommendedName>
        <fullName evidence="3">ECF transporter S component</fullName>
    </recommendedName>
</protein>
<keyword evidence="1" id="KW-0812">Transmembrane</keyword>
<feature type="transmembrane region" description="Helical" evidence="1">
    <location>
        <begin position="118"/>
        <end position="147"/>
    </location>
</feature>
<feature type="transmembrane region" description="Helical" evidence="1">
    <location>
        <begin position="82"/>
        <end position="98"/>
    </location>
</feature>
<organism evidence="2">
    <name type="scientific">marine metagenome</name>
    <dbReference type="NCBI Taxonomy" id="408172"/>
    <lineage>
        <taxon>unclassified sequences</taxon>
        <taxon>metagenomes</taxon>
        <taxon>ecological metagenomes</taxon>
    </lineage>
</organism>
<dbReference type="AlphaFoldDB" id="A0A381ZFZ6"/>
<feature type="transmembrane region" description="Helical" evidence="1">
    <location>
        <begin position="47"/>
        <end position="70"/>
    </location>
</feature>
<keyword evidence="1" id="KW-1133">Transmembrane helix</keyword>
<evidence type="ECO:0000313" key="2">
    <source>
        <dbReference type="EMBL" id="SVA88150.1"/>
    </source>
</evidence>
<accession>A0A381ZFZ6</accession>
<evidence type="ECO:0008006" key="3">
    <source>
        <dbReference type="Google" id="ProtNLM"/>
    </source>
</evidence>
<dbReference type="Gene3D" id="1.10.1760.20">
    <property type="match status" value="1"/>
</dbReference>